<reference evidence="1 2" key="1">
    <citation type="journal article" date="2018" name="Mol. Biol. Evol.">
        <title>Broad Genomic Sampling Reveals a Smut Pathogenic Ancestry of the Fungal Clade Ustilaginomycotina.</title>
        <authorList>
            <person name="Kijpornyongpan T."/>
            <person name="Mondo S.J."/>
            <person name="Barry K."/>
            <person name="Sandor L."/>
            <person name="Lee J."/>
            <person name="Lipzen A."/>
            <person name="Pangilinan J."/>
            <person name="LaButti K."/>
            <person name="Hainaut M."/>
            <person name="Henrissat B."/>
            <person name="Grigoriev I.V."/>
            <person name="Spatafora J.W."/>
            <person name="Aime M.C."/>
        </authorList>
    </citation>
    <scope>NUCLEOTIDE SEQUENCE [LARGE SCALE GENOMIC DNA]</scope>
    <source>
        <strain evidence="1 2">SA 807</strain>
    </source>
</reference>
<dbReference type="Proteomes" id="UP000245626">
    <property type="component" value="Unassembled WGS sequence"/>
</dbReference>
<dbReference type="EMBL" id="KZ819744">
    <property type="protein sequence ID" value="PWN53057.1"/>
    <property type="molecule type" value="Genomic_DNA"/>
</dbReference>
<organism evidence="1 2">
    <name type="scientific">Violaceomyces palustris</name>
    <dbReference type="NCBI Taxonomy" id="1673888"/>
    <lineage>
        <taxon>Eukaryota</taxon>
        <taxon>Fungi</taxon>
        <taxon>Dikarya</taxon>
        <taxon>Basidiomycota</taxon>
        <taxon>Ustilaginomycotina</taxon>
        <taxon>Ustilaginomycetes</taxon>
        <taxon>Violaceomycetales</taxon>
        <taxon>Violaceomycetaceae</taxon>
        <taxon>Violaceomyces</taxon>
    </lineage>
</organism>
<accession>A0ACD0P4T0</accession>
<evidence type="ECO:0000313" key="2">
    <source>
        <dbReference type="Proteomes" id="UP000245626"/>
    </source>
</evidence>
<name>A0ACD0P4T0_9BASI</name>
<sequence length="144" mass="16159">MIFPPKTESPKDEKAPDEAARLAPLVERSRWCEGGEVGRHRKKGSKIRSSLFNQSRIRLPSRRQTAPSPRMDDKQEKWYRVSSILVPSLVFFPSPSKALPSPRRSTALSTCFLEVILHPRLEIEPFVIKNSCGSSFAPSSPSSP</sequence>
<keyword evidence="2" id="KW-1185">Reference proteome</keyword>
<gene>
    <name evidence="1" type="ORF">IE53DRAFT_222877</name>
</gene>
<protein>
    <submittedName>
        <fullName evidence="1">Uncharacterized protein</fullName>
    </submittedName>
</protein>
<proteinExistence type="predicted"/>
<evidence type="ECO:0000313" key="1">
    <source>
        <dbReference type="EMBL" id="PWN53057.1"/>
    </source>
</evidence>